<evidence type="ECO:0000256" key="11">
    <source>
        <dbReference type="ARBA" id="ARBA00041094"/>
    </source>
</evidence>
<dbReference type="InterPro" id="IPR051428">
    <property type="entry name" value="Sphingo_Act-Surfact_Prot"/>
</dbReference>
<feature type="domain" description="Saposin B-type" evidence="14">
    <location>
        <begin position="283"/>
        <end position="363"/>
    </location>
</feature>
<keyword evidence="5" id="KW-0305">Gaseous exchange</keyword>
<keyword evidence="17" id="KW-1185">Reference proteome</keyword>
<sequence length="400" mass="44384">MASAGTLPLLLLLLPLSSPSPSPVAAARIPTLSACAQDLEFQCQDIETAILCGSLGRCFQKVWGHANEDDLCQECQDIMTILTKMAKETIFKKTIKNFLEEECSKLLMKLMVPSCQRMVDEYLSLLITHFQGQIPKRICGSLGLCEDKTLLSSWEPESRAFSENLVPAFLEDFPGRPGAHTQDLIKQNFPIPLPFCWLCRTLLKKVQSVIPKSVLALAVSQVCHIVPLVAGGICQCLAERYTVILIDAVMSRVLPQLVCGLLLRCSTEQTYNLGLLPNQWTPSDPDCRLCVSVTSWAASELRGNSTERDVEKTLLSICNNPQLDWQECQGLVEQFYPSLRSLLHQGQDPHIICQTLGMCETELSQPRTPACAQGPTFWCSSIQTAKECHALLYCKIHGQD</sequence>
<evidence type="ECO:0000256" key="6">
    <source>
        <dbReference type="ARBA" id="ARBA00022729"/>
    </source>
</evidence>
<dbReference type="SUPFAM" id="SSF47862">
    <property type="entry name" value="Saposin"/>
    <property type="match status" value="3"/>
</dbReference>
<name>G3WTS6_SARHA</name>
<dbReference type="InterPro" id="IPR003119">
    <property type="entry name" value="SAP_A"/>
</dbReference>
<dbReference type="Proteomes" id="UP000007648">
    <property type="component" value="Unassembled WGS sequence"/>
</dbReference>
<dbReference type="CTD" id="6439"/>
<evidence type="ECO:0000256" key="4">
    <source>
        <dbReference type="ARBA" id="ARBA00022525"/>
    </source>
</evidence>
<comment type="subunit">
    <text evidence="2">Homodimer; disulfide-linked.</text>
</comment>
<dbReference type="GO" id="GO:0007585">
    <property type="term" value="P:respiratory gaseous exchange by respiratory system"/>
    <property type="evidence" value="ECO:0007669"/>
    <property type="project" value="UniProtKB-KW"/>
</dbReference>
<dbReference type="Pfam" id="PF03489">
    <property type="entry name" value="SapB_2"/>
    <property type="match status" value="2"/>
</dbReference>
<evidence type="ECO:0000256" key="2">
    <source>
        <dbReference type="ARBA" id="ARBA00011748"/>
    </source>
</evidence>
<keyword evidence="4" id="KW-0964">Secreted</keyword>
<evidence type="ECO:0000256" key="12">
    <source>
        <dbReference type="ARBA" id="ARBA00041785"/>
    </source>
</evidence>
<evidence type="ECO:0000256" key="3">
    <source>
        <dbReference type="ARBA" id="ARBA00022439"/>
    </source>
</evidence>
<dbReference type="FunFam" id="1.10.225.10:FF:000008">
    <property type="entry name" value="Pulmonary surfactant-associated protein B"/>
    <property type="match status" value="1"/>
</dbReference>
<dbReference type="PANTHER" id="PTHR11480:SF33">
    <property type="entry name" value="PULMONARY SURFACTANT-ASSOCIATED PROTEIN B"/>
    <property type="match status" value="1"/>
</dbReference>
<dbReference type="InterPro" id="IPR008373">
    <property type="entry name" value="Saposin"/>
</dbReference>
<dbReference type="OMA" id="PKFWCQS"/>
<dbReference type="KEGG" id="shr:100919562"/>
<accession>G3WTS6</accession>
<evidence type="ECO:0000313" key="17">
    <source>
        <dbReference type="Proteomes" id="UP000007648"/>
    </source>
</evidence>
<dbReference type="GeneTree" id="ENSGT00940000161711"/>
<dbReference type="HOGENOM" id="CLU_063244_0_0_1"/>
<feature type="domain" description="Saposin A-type" evidence="15">
    <location>
        <begin position="364"/>
        <end position="400"/>
    </location>
</feature>
<dbReference type="GO" id="GO:0097208">
    <property type="term" value="C:alveolar lamellar body"/>
    <property type="evidence" value="ECO:0007669"/>
    <property type="project" value="TreeGrafter"/>
</dbReference>
<reference evidence="16" key="3">
    <citation type="submission" date="2025-09" db="UniProtKB">
        <authorList>
            <consortium name="Ensembl"/>
        </authorList>
    </citation>
    <scope>IDENTIFICATION</scope>
</reference>
<dbReference type="SMART" id="SM00162">
    <property type="entry name" value="SAPA"/>
    <property type="match status" value="2"/>
</dbReference>
<organism evidence="16 17">
    <name type="scientific">Sarcophilus harrisii</name>
    <name type="common">Tasmanian devil</name>
    <name type="synonym">Sarcophilus laniarius</name>
    <dbReference type="NCBI Taxonomy" id="9305"/>
    <lineage>
        <taxon>Eukaryota</taxon>
        <taxon>Metazoa</taxon>
        <taxon>Chordata</taxon>
        <taxon>Craniata</taxon>
        <taxon>Vertebrata</taxon>
        <taxon>Euteleostomi</taxon>
        <taxon>Mammalia</taxon>
        <taxon>Metatheria</taxon>
        <taxon>Dasyuromorphia</taxon>
        <taxon>Dasyuridae</taxon>
        <taxon>Sarcophilus</taxon>
    </lineage>
</organism>
<feature type="domain" description="Saposin B-type" evidence="14">
    <location>
        <begin position="192"/>
        <end position="269"/>
    </location>
</feature>
<dbReference type="GO" id="GO:0016020">
    <property type="term" value="C:membrane"/>
    <property type="evidence" value="ECO:0007669"/>
    <property type="project" value="GOC"/>
</dbReference>
<dbReference type="PRINTS" id="PR01797">
    <property type="entry name" value="SAPOSIN"/>
</dbReference>
<dbReference type="GeneID" id="100919562"/>
<dbReference type="Ensembl" id="ENSSHAT00000018986.2">
    <property type="protein sequence ID" value="ENSSHAP00000018831.1"/>
    <property type="gene ID" value="ENSSHAG00000015982.2"/>
</dbReference>
<dbReference type="InterPro" id="IPR008139">
    <property type="entry name" value="SaposinB_dom"/>
</dbReference>
<dbReference type="GO" id="GO:0006665">
    <property type="term" value="P:sphingolipid metabolic process"/>
    <property type="evidence" value="ECO:0007669"/>
    <property type="project" value="InterPro"/>
</dbReference>
<keyword evidence="3" id="KW-0767">Surface film</keyword>
<protein>
    <recommendedName>
        <fullName evidence="11">Pulmonary surfactant-associated protein B</fullName>
    </recommendedName>
    <alternativeName>
        <fullName evidence="12">Pulmonary surfactant-associated proteolipid SPL(Phe)</fullName>
    </alternativeName>
</protein>
<dbReference type="RefSeq" id="XP_031805646.1">
    <property type="nucleotide sequence ID" value="XM_031949786.1"/>
</dbReference>
<dbReference type="OrthoDB" id="8889685at2759"/>
<gene>
    <name evidence="16" type="primary">SFTPB</name>
</gene>
<evidence type="ECO:0000259" key="14">
    <source>
        <dbReference type="PROSITE" id="PS50015"/>
    </source>
</evidence>
<evidence type="ECO:0000256" key="5">
    <source>
        <dbReference type="ARBA" id="ARBA00022713"/>
    </source>
</evidence>
<evidence type="ECO:0000256" key="9">
    <source>
        <dbReference type="ARBA" id="ARBA00023180"/>
    </source>
</evidence>
<dbReference type="FunCoup" id="G3WTS6">
    <property type="interactions" value="24"/>
</dbReference>
<evidence type="ECO:0000256" key="13">
    <source>
        <dbReference type="SAM" id="SignalP"/>
    </source>
</evidence>
<dbReference type="PROSITE" id="PS51110">
    <property type="entry name" value="SAP_A"/>
    <property type="match status" value="2"/>
</dbReference>
<dbReference type="GO" id="GO:0005764">
    <property type="term" value="C:lysosome"/>
    <property type="evidence" value="ECO:0007669"/>
    <property type="project" value="InterPro"/>
</dbReference>
<proteinExistence type="predicted"/>
<comment type="subcellular location">
    <subcellularLocation>
        <location evidence="1">Secreted</location>
        <location evidence="1">Extracellular space</location>
        <location evidence="1">Surface film</location>
    </subcellularLocation>
</comment>
<evidence type="ECO:0000256" key="7">
    <source>
        <dbReference type="ARBA" id="ARBA00022737"/>
    </source>
</evidence>
<evidence type="ECO:0000256" key="10">
    <source>
        <dbReference type="ARBA" id="ARBA00037221"/>
    </source>
</evidence>
<feature type="chain" id="PRO_5003459332" description="Pulmonary surfactant-associated protein B" evidence="13">
    <location>
        <begin position="27"/>
        <end position="400"/>
    </location>
</feature>
<dbReference type="STRING" id="9305.ENSSHAP00000018831"/>
<dbReference type="InParanoid" id="G3WTS6"/>
<feature type="domain" description="Saposin B-type" evidence="14">
    <location>
        <begin position="68"/>
        <end position="149"/>
    </location>
</feature>
<keyword evidence="6 13" id="KW-0732">Signal</keyword>
<comment type="function">
    <text evidence="10">Pulmonary surfactant-associated proteins promote alveolar stability by lowering the surface tension at the air-liquid interface in the peripheral air spaces. SP-B increases the collapse pressure of palmitic acid to nearly 70 millinewtons per meter.</text>
</comment>
<reference evidence="16 17" key="1">
    <citation type="journal article" date="2011" name="Proc. Natl. Acad. Sci. U.S.A.">
        <title>Genetic diversity and population structure of the endangered marsupial Sarcophilus harrisii (Tasmanian devil).</title>
        <authorList>
            <person name="Miller W."/>
            <person name="Hayes V.M."/>
            <person name="Ratan A."/>
            <person name="Petersen D.C."/>
            <person name="Wittekindt N.E."/>
            <person name="Miller J."/>
            <person name="Walenz B."/>
            <person name="Knight J."/>
            <person name="Qi J."/>
            <person name="Zhao F."/>
            <person name="Wang Q."/>
            <person name="Bedoya-Reina O.C."/>
            <person name="Katiyar N."/>
            <person name="Tomsho L.P."/>
            <person name="Kasson L.M."/>
            <person name="Hardie R.A."/>
            <person name="Woodbridge P."/>
            <person name="Tindall E.A."/>
            <person name="Bertelsen M.F."/>
            <person name="Dixon D."/>
            <person name="Pyecroft S."/>
            <person name="Helgen K.M."/>
            <person name="Lesk A.M."/>
            <person name="Pringle T.H."/>
            <person name="Patterson N."/>
            <person name="Zhang Y."/>
            <person name="Kreiss A."/>
            <person name="Woods G.M."/>
            <person name="Jones M.E."/>
            <person name="Schuster S.C."/>
        </authorList>
    </citation>
    <scope>NUCLEOTIDE SEQUENCE [LARGE SCALE GENOMIC DNA]</scope>
</reference>
<dbReference type="PROSITE" id="PS50015">
    <property type="entry name" value="SAP_B"/>
    <property type="match status" value="3"/>
</dbReference>
<evidence type="ECO:0000259" key="15">
    <source>
        <dbReference type="PROSITE" id="PS51110"/>
    </source>
</evidence>
<dbReference type="InterPro" id="IPR011001">
    <property type="entry name" value="Saposin-like"/>
</dbReference>
<feature type="signal peptide" evidence="13">
    <location>
        <begin position="1"/>
        <end position="26"/>
    </location>
</feature>
<evidence type="ECO:0000256" key="8">
    <source>
        <dbReference type="ARBA" id="ARBA00023157"/>
    </source>
</evidence>
<dbReference type="Gene3D" id="1.10.225.10">
    <property type="entry name" value="Saposin-like"/>
    <property type="match status" value="3"/>
</dbReference>
<dbReference type="eggNOG" id="KOG1340">
    <property type="taxonomic scope" value="Eukaryota"/>
</dbReference>
<dbReference type="Pfam" id="PF02199">
    <property type="entry name" value="SapA"/>
    <property type="match status" value="2"/>
</dbReference>
<dbReference type="GO" id="GO:0005771">
    <property type="term" value="C:multivesicular body"/>
    <property type="evidence" value="ECO:0007669"/>
    <property type="project" value="TreeGrafter"/>
</dbReference>
<dbReference type="InterPro" id="IPR008138">
    <property type="entry name" value="SapB_2"/>
</dbReference>
<dbReference type="AlphaFoldDB" id="G3WTS6"/>
<feature type="domain" description="Saposin A-type" evidence="15">
    <location>
        <begin position="28"/>
        <end position="68"/>
    </location>
</feature>
<dbReference type="SMART" id="SM00741">
    <property type="entry name" value="SapB"/>
    <property type="match status" value="3"/>
</dbReference>
<evidence type="ECO:0000256" key="1">
    <source>
        <dbReference type="ARBA" id="ARBA00004364"/>
    </source>
</evidence>
<dbReference type="PANTHER" id="PTHR11480">
    <property type="entry name" value="SAPOSIN-RELATED"/>
    <property type="match status" value="1"/>
</dbReference>
<keyword evidence="8" id="KW-1015">Disulfide bond</keyword>
<keyword evidence="7" id="KW-0677">Repeat</keyword>
<dbReference type="GO" id="GO:0005576">
    <property type="term" value="C:extracellular region"/>
    <property type="evidence" value="ECO:0007669"/>
    <property type="project" value="UniProtKB-SubCell"/>
</dbReference>
<reference evidence="16" key="2">
    <citation type="submission" date="2025-08" db="UniProtKB">
        <authorList>
            <consortium name="Ensembl"/>
        </authorList>
    </citation>
    <scope>IDENTIFICATION</scope>
</reference>
<evidence type="ECO:0000313" key="16">
    <source>
        <dbReference type="Ensembl" id="ENSSHAP00000018831.1"/>
    </source>
</evidence>
<keyword evidence="9" id="KW-0325">Glycoprotein</keyword>